<organism evidence="1">
    <name type="scientific">Prunus dulcis</name>
    <name type="common">Almond</name>
    <name type="synonym">Amygdalus dulcis</name>
    <dbReference type="NCBI Taxonomy" id="3755"/>
    <lineage>
        <taxon>Eukaryota</taxon>
        <taxon>Viridiplantae</taxon>
        <taxon>Streptophyta</taxon>
        <taxon>Embryophyta</taxon>
        <taxon>Tracheophyta</taxon>
        <taxon>Spermatophyta</taxon>
        <taxon>Magnoliopsida</taxon>
        <taxon>eudicotyledons</taxon>
        <taxon>Gunneridae</taxon>
        <taxon>Pentapetalae</taxon>
        <taxon>rosids</taxon>
        <taxon>fabids</taxon>
        <taxon>Rosales</taxon>
        <taxon>Rosaceae</taxon>
        <taxon>Amygdaloideae</taxon>
        <taxon>Amygdaleae</taxon>
        <taxon>Prunus</taxon>
    </lineage>
</organism>
<evidence type="ECO:0000313" key="1">
    <source>
        <dbReference type="EMBL" id="BBH09767.1"/>
    </source>
</evidence>
<accession>A0A4Y1S198</accession>
<name>A0A4Y1S198_PRUDU</name>
<dbReference type="EMBL" id="AP019304">
    <property type="protein sequence ID" value="BBH09767.1"/>
    <property type="molecule type" value="Genomic_DNA"/>
</dbReference>
<sequence>MSQRAILQSMLGKAKRSGL</sequence>
<dbReference type="AlphaFoldDB" id="A0A4Y1S198"/>
<proteinExistence type="predicted"/>
<gene>
    <name evidence="1" type="ORF">Prudu_022358</name>
</gene>
<protein>
    <submittedName>
        <fullName evidence="1">SAUR-like auxin-responsive protein family</fullName>
    </submittedName>
</protein>
<reference evidence="1" key="1">
    <citation type="journal article" date="2019" name="Science">
        <title>Mutation of a bHLH transcription factor allowed almond domestication.</title>
        <authorList>
            <person name="Sanchez-Perez R."/>
            <person name="Pavan S."/>
            <person name="Mazzeo R."/>
            <person name="Moldovan C."/>
            <person name="Aiese Cigliano R."/>
            <person name="Del Cueto J."/>
            <person name="Ricciardi F."/>
            <person name="Lotti C."/>
            <person name="Ricciardi L."/>
            <person name="Dicenta F."/>
            <person name="Lopez-Marques R.L."/>
            <person name="Lindberg Moller B."/>
        </authorList>
    </citation>
    <scope>NUCLEOTIDE SEQUENCE</scope>
</reference>